<feature type="domain" description="HNH nuclease" evidence="2">
    <location>
        <begin position="55"/>
        <end position="110"/>
    </location>
</feature>
<feature type="region of interest" description="Disordered" evidence="1">
    <location>
        <begin position="107"/>
        <end position="131"/>
    </location>
</feature>
<dbReference type="EMBL" id="WHOR01000018">
    <property type="protein sequence ID" value="NUB18456.1"/>
    <property type="molecule type" value="Genomic_DNA"/>
</dbReference>
<dbReference type="GO" id="GO:0004519">
    <property type="term" value="F:endonuclease activity"/>
    <property type="evidence" value="ECO:0007669"/>
    <property type="project" value="UniProtKB-KW"/>
</dbReference>
<dbReference type="RefSeq" id="WP_174437761.1">
    <property type="nucleotide sequence ID" value="NZ_BAABCC010000005.1"/>
</dbReference>
<evidence type="ECO:0000256" key="1">
    <source>
        <dbReference type="SAM" id="MobiDB-lite"/>
    </source>
</evidence>
<proteinExistence type="predicted"/>
<keyword evidence="3" id="KW-0378">Hydrolase</keyword>
<dbReference type="InterPro" id="IPR003615">
    <property type="entry name" value="HNH_nuc"/>
</dbReference>
<keyword evidence="3" id="KW-0255">Endonuclease</keyword>
<dbReference type="InterPro" id="IPR002711">
    <property type="entry name" value="HNH"/>
</dbReference>
<evidence type="ECO:0000313" key="4">
    <source>
        <dbReference type="Proteomes" id="UP000639419"/>
    </source>
</evidence>
<keyword evidence="3" id="KW-0540">Nuclease</keyword>
<sequence length="131" mass="14884">MPWKPKKPCAAVGCGRLTDGRFCDAHAQQHRQQHDHARRVSQPWRAWYKLAAWLELRAWRLSVEPLCRMCAADGRVEAATICDHVVPHRGDRAKFFDRANTQSLCKPCHDGRKQSEERRAAARSSRGVGGV</sequence>
<feature type="compositionally biased region" description="Basic and acidic residues" evidence="1">
    <location>
        <begin position="107"/>
        <end position="120"/>
    </location>
</feature>
<feature type="compositionally biased region" description="Low complexity" evidence="1">
    <location>
        <begin position="122"/>
        <end position="131"/>
    </location>
</feature>
<organism evidence="3 4">
    <name type="scientific">Azospirillum formosense</name>
    <dbReference type="NCBI Taxonomy" id="861533"/>
    <lineage>
        <taxon>Bacteria</taxon>
        <taxon>Pseudomonadati</taxon>
        <taxon>Pseudomonadota</taxon>
        <taxon>Alphaproteobacteria</taxon>
        <taxon>Rhodospirillales</taxon>
        <taxon>Azospirillaceae</taxon>
        <taxon>Azospirillum</taxon>
    </lineage>
</organism>
<reference evidence="3 4" key="1">
    <citation type="submission" date="2019-10" db="EMBL/GenBank/DDBJ databases">
        <title>Genome sequence of Azospirillum formosense CC-Nfb-7.</title>
        <authorList>
            <person name="Ambrosini A."/>
            <person name="Sant'Anna F.H."/>
            <person name="Cassan F.D."/>
            <person name="Souza E.M."/>
            <person name="Passaglia L.M.P."/>
        </authorList>
    </citation>
    <scope>NUCLEOTIDE SEQUENCE [LARGE SCALE GENOMIC DNA]</scope>
    <source>
        <strain evidence="3 4">CC-NFb-7</strain>
    </source>
</reference>
<protein>
    <submittedName>
        <fullName evidence="3">HNH endonuclease</fullName>
    </submittedName>
</protein>
<evidence type="ECO:0000259" key="2">
    <source>
        <dbReference type="SMART" id="SM00507"/>
    </source>
</evidence>
<evidence type="ECO:0000313" key="3">
    <source>
        <dbReference type="EMBL" id="NUB18456.1"/>
    </source>
</evidence>
<dbReference type="Proteomes" id="UP000639419">
    <property type="component" value="Unassembled WGS sequence"/>
</dbReference>
<accession>A0ABX2KPB6</accession>
<gene>
    <name evidence="3" type="ORF">GBZ26_04360</name>
</gene>
<keyword evidence="4" id="KW-1185">Reference proteome</keyword>
<name>A0ABX2KPB6_9PROT</name>
<dbReference type="Pfam" id="PF01844">
    <property type="entry name" value="HNH"/>
    <property type="match status" value="1"/>
</dbReference>
<comment type="caution">
    <text evidence="3">The sequence shown here is derived from an EMBL/GenBank/DDBJ whole genome shotgun (WGS) entry which is preliminary data.</text>
</comment>
<dbReference type="SMART" id="SM00507">
    <property type="entry name" value="HNHc"/>
    <property type="match status" value="1"/>
</dbReference>